<sequence length="320" mass="34986">MNHSHEQPPLSAGGDPVDSSAAELPSAAAAGTFALGGELPVARLGFGALHTVGRGGWGEPADEPLIRELLALVPQLGVNLIDTADAYGPHLSEDLIRQALHPYDTVVVATKGGQVRPTPAEWRPLGRPEYLKQAAQLSRRRLGVESIDLWQLHRIDRRVPRDEQFCAIRELRDEGVIRHVGLSECQVEDIEVAQRYFPVATVQNQYNLVYRRSENVLNYCAERGIGFMPWNPLGMGQLATGGTLTGVAAELGATPAQVALAWLLRRSPVMLPIPGTARPAHLRENVAAASLVLSDEQFDRLDRAGRSEWQLELSDEEDLL</sequence>
<dbReference type="InterPro" id="IPR023210">
    <property type="entry name" value="NADP_OxRdtase_dom"/>
</dbReference>
<organism evidence="4 5">
    <name type="scientific">Deinococcus piscis</name>
    <dbReference type="NCBI Taxonomy" id="394230"/>
    <lineage>
        <taxon>Bacteria</taxon>
        <taxon>Thermotogati</taxon>
        <taxon>Deinococcota</taxon>
        <taxon>Deinococci</taxon>
        <taxon>Deinococcales</taxon>
        <taxon>Deinococcaceae</taxon>
        <taxon>Deinococcus</taxon>
    </lineage>
</organism>
<feature type="region of interest" description="Disordered" evidence="2">
    <location>
        <begin position="1"/>
        <end position="22"/>
    </location>
</feature>
<dbReference type="Gene3D" id="3.20.20.100">
    <property type="entry name" value="NADP-dependent oxidoreductase domain"/>
    <property type="match status" value="1"/>
</dbReference>
<dbReference type="InterPro" id="IPR036812">
    <property type="entry name" value="NAD(P)_OxRdtase_dom_sf"/>
</dbReference>
<evidence type="ECO:0000256" key="2">
    <source>
        <dbReference type="SAM" id="MobiDB-lite"/>
    </source>
</evidence>
<dbReference type="InterPro" id="IPR020471">
    <property type="entry name" value="AKR"/>
</dbReference>
<dbReference type="EMBL" id="BNAL01000020">
    <property type="protein sequence ID" value="GHG04959.1"/>
    <property type="molecule type" value="Genomic_DNA"/>
</dbReference>
<dbReference type="PANTHER" id="PTHR43625">
    <property type="entry name" value="AFLATOXIN B1 ALDEHYDE REDUCTASE"/>
    <property type="match status" value="1"/>
</dbReference>
<dbReference type="RefSeq" id="WP_189643259.1">
    <property type="nucleotide sequence ID" value="NZ_BNAL01000020.1"/>
</dbReference>
<evidence type="ECO:0000259" key="3">
    <source>
        <dbReference type="Pfam" id="PF00248"/>
    </source>
</evidence>
<dbReference type="CDD" id="cd19088">
    <property type="entry name" value="AKR_AKR13B1"/>
    <property type="match status" value="1"/>
</dbReference>
<dbReference type="PANTHER" id="PTHR43625:SF40">
    <property type="entry name" value="ALDO-KETO REDUCTASE YAKC [NADP(+)]"/>
    <property type="match status" value="1"/>
</dbReference>
<keyword evidence="5" id="KW-1185">Reference proteome</keyword>
<comment type="caution">
    <text evidence="4">The sequence shown here is derived from an EMBL/GenBank/DDBJ whole genome shotgun (WGS) entry which is preliminary data.</text>
</comment>
<evidence type="ECO:0000313" key="4">
    <source>
        <dbReference type="EMBL" id="GHG04959.1"/>
    </source>
</evidence>
<evidence type="ECO:0000256" key="1">
    <source>
        <dbReference type="ARBA" id="ARBA00023002"/>
    </source>
</evidence>
<dbReference type="Pfam" id="PF00248">
    <property type="entry name" value="Aldo_ket_red"/>
    <property type="match status" value="1"/>
</dbReference>
<gene>
    <name evidence="4" type="ORF">GCM10017783_16920</name>
</gene>
<dbReference type="InterPro" id="IPR050791">
    <property type="entry name" value="Aldo-Keto_reductase"/>
</dbReference>
<dbReference type="SUPFAM" id="SSF51430">
    <property type="entry name" value="NAD(P)-linked oxidoreductase"/>
    <property type="match status" value="1"/>
</dbReference>
<reference evidence="5" key="1">
    <citation type="journal article" date="2019" name="Int. J. Syst. Evol. Microbiol.">
        <title>The Global Catalogue of Microorganisms (GCM) 10K type strain sequencing project: providing services to taxonomists for standard genome sequencing and annotation.</title>
        <authorList>
            <consortium name="The Broad Institute Genomics Platform"/>
            <consortium name="The Broad Institute Genome Sequencing Center for Infectious Disease"/>
            <person name="Wu L."/>
            <person name="Ma J."/>
        </authorList>
    </citation>
    <scope>NUCLEOTIDE SEQUENCE [LARGE SCALE GENOMIC DNA]</scope>
    <source>
        <strain evidence="5">CGMCC 1.18439</strain>
    </source>
</reference>
<protein>
    <submittedName>
        <fullName evidence="4">Oxidoreductase</fullName>
    </submittedName>
</protein>
<accession>A0ABQ3K623</accession>
<name>A0ABQ3K623_9DEIO</name>
<dbReference type="Proteomes" id="UP000632154">
    <property type="component" value="Unassembled WGS sequence"/>
</dbReference>
<keyword evidence="1" id="KW-0560">Oxidoreductase</keyword>
<evidence type="ECO:0000313" key="5">
    <source>
        <dbReference type="Proteomes" id="UP000632154"/>
    </source>
</evidence>
<feature type="domain" description="NADP-dependent oxidoreductase" evidence="3">
    <location>
        <begin position="44"/>
        <end position="304"/>
    </location>
</feature>
<dbReference type="PRINTS" id="PR00069">
    <property type="entry name" value="ALDKETRDTASE"/>
</dbReference>
<proteinExistence type="predicted"/>